<accession>A0A3D8Y6V1</accession>
<proteinExistence type="predicted"/>
<organism evidence="5 6">
    <name type="scientific">Dyadobacter luteus</name>
    <dbReference type="NCBI Taxonomy" id="2259619"/>
    <lineage>
        <taxon>Bacteria</taxon>
        <taxon>Pseudomonadati</taxon>
        <taxon>Bacteroidota</taxon>
        <taxon>Cytophagia</taxon>
        <taxon>Cytophagales</taxon>
        <taxon>Spirosomataceae</taxon>
        <taxon>Dyadobacter</taxon>
    </lineage>
</organism>
<evidence type="ECO:0000256" key="3">
    <source>
        <dbReference type="SAM" id="SignalP"/>
    </source>
</evidence>
<dbReference type="OrthoDB" id="900954at2"/>
<dbReference type="InterPro" id="IPR026444">
    <property type="entry name" value="Secre_tail"/>
</dbReference>
<sequence>MRIRTFSKTIKRSFFQVCVVLSLLHGFRASGQNNGTTPTIDTQRYLALMCLNLTPEKGPELDIIRAAHQNGLNAVYLAIPWDKIYLNSPTETPSWARFDEQINLATSLGMKVALRIHIGRHNTRINGFWENSDKQISNAGQPMIGGYGDTFFGFDNQPITNKALAFVREAVNRYKYLQTENKLLFVSVTNTPTQEGEYSGGIIENGKDVITVYDYSESMTKGFQAWLKPNYKKIQRLNYLWGTNYKSFEEVPMPSSRWEPYQTFRQRFGKDLYIYRHNVMKQFVNQMISAVKTIDPKIKFLADYGSVFDGSSAIRGTLGYKSLSEKADGIKVNDDLISHDHRWSVDILKSDVPAHFITANELFVNASVDNATHLKQINENFAHGANVVAAVISTVASMQKAAPFLQQAAATWLKQPVNPIDYKEEVSYRLSAAVEKSGAGSVVYNEWAKKAYADPSNPKPVRIRLEEDLFSPSYWDDASNYPPYVFRPIPMQIIAVNRDFVYTLPTDTFSDVDGTIVRMDVSLLPSWLRYENGQLKGRPIALGDHRILVKGFDDEGASTDAYFTIRVDTRENANKPPIVNTNFANQSIAIDKPFSFTLSKDAFIDPDGTVTKVEIIEIPSWLKFNNGVLSGTPTALGEYRVSFKAYDDLNAFVETYFTLKVVEPHNLNSPPYTIGSFPVRYASVNVPFTYNLPNDVFTDSDGYIASMSVQNRPSWLDVSLNTLSGTPTEEGEYRLIIRAYDNFGAYAEAPLVIRVEIPRLRFELVKGGSAVNQQIIRPLQHDDVLALENMPPLINIFAYGNFDYDQVVFDLKGPVHISSKTMKFPYALYENEGGFTPFPGRYTLTVTATNKDASVVSNTMQFGISYGDSLNITKDILEWNFYPNPVETVINIKLPEQLTETDLRYHIINTLGQKTEIPAGFINHTDHLANIDLRGMQISSGIYFIQIENNGEFLKQFRIFKK</sequence>
<dbReference type="Pfam" id="PF02449">
    <property type="entry name" value="Glyco_hydro_42"/>
    <property type="match status" value="1"/>
</dbReference>
<protein>
    <submittedName>
        <fullName evidence="5">Dystroglycan-type cadherin domain-containing protein</fullName>
    </submittedName>
</protein>
<dbReference type="Proteomes" id="UP000256373">
    <property type="component" value="Unassembled WGS sequence"/>
</dbReference>
<dbReference type="GO" id="GO:0004565">
    <property type="term" value="F:beta-galactosidase activity"/>
    <property type="evidence" value="ECO:0007669"/>
    <property type="project" value="InterPro"/>
</dbReference>
<dbReference type="Gene3D" id="3.20.20.80">
    <property type="entry name" value="Glycosidases"/>
    <property type="match status" value="1"/>
</dbReference>
<feature type="domain" description="Dystroglycan-type cadherin-like" evidence="4">
    <location>
        <begin position="578"/>
        <end position="668"/>
    </location>
</feature>
<evidence type="ECO:0000313" key="5">
    <source>
        <dbReference type="EMBL" id="REA58656.1"/>
    </source>
</evidence>
<keyword evidence="1" id="KW-0378">Hydrolase</keyword>
<dbReference type="InterPro" id="IPR013529">
    <property type="entry name" value="Glyco_hydro_42_N"/>
</dbReference>
<dbReference type="NCBIfam" id="TIGR04183">
    <property type="entry name" value="Por_Secre_tail"/>
    <property type="match status" value="1"/>
</dbReference>
<dbReference type="InterPro" id="IPR006644">
    <property type="entry name" value="Cadg"/>
</dbReference>
<dbReference type="SUPFAM" id="SSF49313">
    <property type="entry name" value="Cadherin-like"/>
    <property type="match status" value="3"/>
</dbReference>
<dbReference type="GO" id="GO:0005509">
    <property type="term" value="F:calcium ion binding"/>
    <property type="evidence" value="ECO:0007669"/>
    <property type="project" value="InterPro"/>
</dbReference>
<evidence type="ECO:0000259" key="4">
    <source>
        <dbReference type="SMART" id="SM00736"/>
    </source>
</evidence>
<evidence type="ECO:0000256" key="1">
    <source>
        <dbReference type="ARBA" id="ARBA00022801"/>
    </source>
</evidence>
<comment type="caution">
    <text evidence="5">The sequence shown here is derived from an EMBL/GenBank/DDBJ whole genome shotgun (WGS) entry which is preliminary data.</text>
</comment>
<feature type="signal peptide" evidence="3">
    <location>
        <begin position="1"/>
        <end position="31"/>
    </location>
</feature>
<keyword evidence="2" id="KW-0326">Glycosidase</keyword>
<name>A0A3D8Y6V1_9BACT</name>
<dbReference type="Pfam" id="PF18962">
    <property type="entry name" value="Por_Secre_tail"/>
    <property type="match status" value="1"/>
</dbReference>
<dbReference type="GO" id="GO:0009341">
    <property type="term" value="C:beta-galactosidase complex"/>
    <property type="evidence" value="ECO:0007669"/>
    <property type="project" value="InterPro"/>
</dbReference>
<feature type="chain" id="PRO_5017593787" evidence="3">
    <location>
        <begin position="32"/>
        <end position="962"/>
    </location>
</feature>
<dbReference type="InterPro" id="IPR015919">
    <property type="entry name" value="Cadherin-like_sf"/>
</dbReference>
<dbReference type="RefSeq" id="WP_115832714.1">
    <property type="nucleotide sequence ID" value="NZ_QNUL01000019.1"/>
</dbReference>
<dbReference type="SMART" id="SM00736">
    <property type="entry name" value="CADG"/>
    <property type="match status" value="3"/>
</dbReference>
<dbReference type="EMBL" id="QNUL01000019">
    <property type="protein sequence ID" value="REA58656.1"/>
    <property type="molecule type" value="Genomic_DNA"/>
</dbReference>
<gene>
    <name evidence="5" type="ORF">DSL64_20030</name>
</gene>
<dbReference type="AlphaFoldDB" id="A0A3D8Y6V1"/>
<dbReference type="GO" id="GO:0016020">
    <property type="term" value="C:membrane"/>
    <property type="evidence" value="ECO:0007669"/>
    <property type="project" value="InterPro"/>
</dbReference>
<reference evidence="5 6" key="1">
    <citation type="submission" date="2018-07" db="EMBL/GenBank/DDBJ databases">
        <title>Dyadobacter roseus sp. nov., isolated from rose rhizosphere soil.</title>
        <authorList>
            <person name="Chen L."/>
        </authorList>
    </citation>
    <scope>NUCLEOTIDE SEQUENCE [LARGE SCALE GENOMIC DNA]</scope>
    <source>
        <strain evidence="5 6">RS19</strain>
    </source>
</reference>
<keyword evidence="6" id="KW-1185">Reference proteome</keyword>
<dbReference type="InterPro" id="IPR017853">
    <property type="entry name" value="GH"/>
</dbReference>
<dbReference type="GO" id="GO:0005975">
    <property type="term" value="P:carbohydrate metabolic process"/>
    <property type="evidence" value="ECO:0007669"/>
    <property type="project" value="InterPro"/>
</dbReference>
<dbReference type="InterPro" id="IPR013783">
    <property type="entry name" value="Ig-like_fold"/>
</dbReference>
<dbReference type="SUPFAM" id="SSF51445">
    <property type="entry name" value="(Trans)glycosidases"/>
    <property type="match status" value="1"/>
</dbReference>
<feature type="domain" description="Dystroglycan-type cadherin-like" evidence="4">
    <location>
        <begin position="484"/>
        <end position="574"/>
    </location>
</feature>
<dbReference type="Pfam" id="PF05345">
    <property type="entry name" value="He_PIG"/>
    <property type="match status" value="2"/>
</dbReference>
<dbReference type="Gene3D" id="2.60.40.10">
    <property type="entry name" value="Immunoglobulins"/>
    <property type="match status" value="3"/>
</dbReference>
<keyword evidence="3" id="KW-0732">Signal</keyword>
<evidence type="ECO:0000256" key="2">
    <source>
        <dbReference type="ARBA" id="ARBA00023295"/>
    </source>
</evidence>
<feature type="domain" description="Dystroglycan-type cadherin-like" evidence="4">
    <location>
        <begin position="672"/>
        <end position="762"/>
    </location>
</feature>
<evidence type="ECO:0000313" key="6">
    <source>
        <dbReference type="Proteomes" id="UP000256373"/>
    </source>
</evidence>